<dbReference type="EMBL" id="ASHM01071838">
    <property type="protein sequence ID" value="PNX55523.1"/>
    <property type="molecule type" value="Genomic_DNA"/>
</dbReference>
<proteinExistence type="predicted"/>
<evidence type="ECO:0000313" key="2">
    <source>
        <dbReference type="Proteomes" id="UP000236291"/>
    </source>
</evidence>
<gene>
    <name evidence="1" type="ORF">L195_g049152</name>
</gene>
<reference evidence="1 2" key="1">
    <citation type="journal article" date="2014" name="Am. J. Bot.">
        <title>Genome assembly and annotation for red clover (Trifolium pratense; Fabaceae).</title>
        <authorList>
            <person name="Istvanek J."/>
            <person name="Jaros M."/>
            <person name="Krenek A."/>
            <person name="Repkova J."/>
        </authorList>
    </citation>
    <scope>NUCLEOTIDE SEQUENCE [LARGE SCALE GENOMIC DNA]</scope>
    <source>
        <strain evidence="2">cv. Tatra</strain>
        <tissue evidence="1">Young leaves</tissue>
    </source>
</reference>
<reference evidence="1 2" key="2">
    <citation type="journal article" date="2017" name="Front. Plant Sci.">
        <title>Gene Classification and Mining of Molecular Markers Useful in Red Clover (Trifolium pratense) Breeding.</title>
        <authorList>
            <person name="Istvanek J."/>
            <person name="Dluhosova J."/>
            <person name="Dluhos P."/>
            <person name="Patkova L."/>
            <person name="Nedelnik J."/>
            <person name="Repkova J."/>
        </authorList>
    </citation>
    <scope>NUCLEOTIDE SEQUENCE [LARGE SCALE GENOMIC DNA]</scope>
    <source>
        <strain evidence="2">cv. Tatra</strain>
        <tissue evidence="1">Young leaves</tissue>
    </source>
</reference>
<comment type="caution">
    <text evidence="1">The sequence shown here is derived from an EMBL/GenBank/DDBJ whole genome shotgun (WGS) entry which is preliminary data.</text>
</comment>
<evidence type="ECO:0000313" key="1">
    <source>
        <dbReference type="EMBL" id="PNX55523.1"/>
    </source>
</evidence>
<dbReference type="AlphaFoldDB" id="A0A2K3JNA1"/>
<sequence>LARTGHVELTRVTCKTRRAELARTGHVELTRVTCKTRRVEARVAHASVCVMSLCSFVEEALAGQDEVNMTCIVEPKIALYMTLMAMMSLLC</sequence>
<organism evidence="1 2">
    <name type="scientific">Trifolium pratense</name>
    <name type="common">Red clover</name>
    <dbReference type="NCBI Taxonomy" id="57577"/>
    <lineage>
        <taxon>Eukaryota</taxon>
        <taxon>Viridiplantae</taxon>
        <taxon>Streptophyta</taxon>
        <taxon>Embryophyta</taxon>
        <taxon>Tracheophyta</taxon>
        <taxon>Spermatophyta</taxon>
        <taxon>Magnoliopsida</taxon>
        <taxon>eudicotyledons</taxon>
        <taxon>Gunneridae</taxon>
        <taxon>Pentapetalae</taxon>
        <taxon>rosids</taxon>
        <taxon>fabids</taxon>
        <taxon>Fabales</taxon>
        <taxon>Fabaceae</taxon>
        <taxon>Papilionoideae</taxon>
        <taxon>50 kb inversion clade</taxon>
        <taxon>NPAAA clade</taxon>
        <taxon>Hologalegina</taxon>
        <taxon>IRL clade</taxon>
        <taxon>Trifolieae</taxon>
        <taxon>Trifolium</taxon>
    </lineage>
</organism>
<feature type="non-terminal residue" evidence="1">
    <location>
        <position position="1"/>
    </location>
</feature>
<dbReference type="Proteomes" id="UP000236291">
    <property type="component" value="Unassembled WGS sequence"/>
</dbReference>
<accession>A0A2K3JNA1</accession>
<protein>
    <submittedName>
        <fullName evidence="1">Uncharacterized protein</fullName>
    </submittedName>
</protein>
<name>A0A2K3JNA1_TRIPR</name>